<keyword evidence="1" id="KW-0472">Membrane</keyword>
<keyword evidence="1" id="KW-0812">Transmembrane</keyword>
<dbReference type="AlphaFoldDB" id="A0A0F9NVR8"/>
<gene>
    <name evidence="2" type="ORF">LCGC14_1289740</name>
</gene>
<evidence type="ECO:0000313" key="2">
    <source>
        <dbReference type="EMBL" id="KKM85362.1"/>
    </source>
</evidence>
<evidence type="ECO:0000256" key="1">
    <source>
        <dbReference type="SAM" id="Phobius"/>
    </source>
</evidence>
<accession>A0A0F9NVR8</accession>
<proteinExistence type="predicted"/>
<organism evidence="2">
    <name type="scientific">marine sediment metagenome</name>
    <dbReference type="NCBI Taxonomy" id="412755"/>
    <lineage>
        <taxon>unclassified sequences</taxon>
        <taxon>metagenomes</taxon>
        <taxon>ecological metagenomes</taxon>
    </lineage>
</organism>
<protein>
    <submittedName>
        <fullName evidence="2">Uncharacterized protein</fullName>
    </submittedName>
</protein>
<sequence>MLTGSKTYMVVAAMILYAILGLVLGYQEAPEAMKLVLEALAVAGLRIGVAKAEILKPRRNRPLP</sequence>
<keyword evidence="1" id="KW-1133">Transmembrane helix</keyword>
<reference evidence="2" key="1">
    <citation type="journal article" date="2015" name="Nature">
        <title>Complex archaea that bridge the gap between prokaryotes and eukaryotes.</title>
        <authorList>
            <person name="Spang A."/>
            <person name="Saw J.H."/>
            <person name="Jorgensen S.L."/>
            <person name="Zaremba-Niedzwiedzka K."/>
            <person name="Martijn J."/>
            <person name="Lind A.E."/>
            <person name="van Eijk R."/>
            <person name="Schleper C."/>
            <person name="Guy L."/>
            <person name="Ettema T.J."/>
        </authorList>
    </citation>
    <scope>NUCLEOTIDE SEQUENCE</scope>
</reference>
<name>A0A0F9NVR8_9ZZZZ</name>
<feature type="transmembrane region" description="Helical" evidence="1">
    <location>
        <begin position="7"/>
        <end position="26"/>
    </location>
</feature>
<dbReference type="EMBL" id="LAZR01007424">
    <property type="protein sequence ID" value="KKM85362.1"/>
    <property type="molecule type" value="Genomic_DNA"/>
</dbReference>
<comment type="caution">
    <text evidence="2">The sequence shown here is derived from an EMBL/GenBank/DDBJ whole genome shotgun (WGS) entry which is preliminary data.</text>
</comment>